<dbReference type="InterPro" id="IPR013328">
    <property type="entry name" value="6PGD_dom2"/>
</dbReference>
<dbReference type="Pfam" id="PF14833">
    <property type="entry name" value="NAD_binding_11"/>
    <property type="match status" value="1"/>
</dbReference>
<dbReference type="GO" id="GO:0050661">
    <property type="term" value="F:NADP binding"/>
    <property type="evidence" value="ECO:0007669"/>
    <property type="project" value="InterPro"/>
</dbReference>
<evidence type="ECO:0000259" key="5">
    <source>
        <dbReference type="Pfam" id="PF03446"/>
    </source>
</evidence>
<evidence type="ECO:0000256" key="1">
    <source>
        <dbReference type="ARBA" id="ARBA00009080"/>
    </source>
</evidence>
<dbReference type="PANTHER" id="PTHR43580">
    <property type="entry name" value="OXIDOREDUCTASE GLYR1-RELATED"/>
    <property type="match status" value="1"/>
</dbReference>
<feature type="domain" description="6-phosphogluconate dehydrogenase NADP-binding" evidence="5">
    <location>
        <begin position="4"/>
        <end position="163"/>
    </location>
</feature>
<dbReference type="InterPro" id="IPR036291">
    <property type="entry name" value="NAD(P)-bd_dom_sf"/>
</dbReference>
<dbReference type="EMBL" id="FMDM01000001">
    <property type="protein sequence ID" value="SCG36900.1"/>
    <property type="molecule type" value="Genomic_DNA"/>
</dbReference>
<organism evidence="7 8">
    <name type="scientific">Micromonospora humi</name>
    <dbReference type="NCBI Taxonomy" id="745366"/>
    <lineage>
        <taxon>Bacteria</taxon>
        <taxon>Bacillati</taxon>
        <taxon>Actinomycetota</taxon>
        <taxon>Actinomycetes</taxon>
        <taxon>Micromonosporales</taxon>
        <taxon>Micromonosporaceae</taxon>
        <taxon>Micromonospora</taxon>
    </lineage>
</organism>
<evidence type="ECO:0000256" key="4">
    <source>
        <dbReference type="PIRSR" id="PIRSR000103-1"/>
    </source>
</evidence>
<evidence type="ECO:0000256" key="3">
    <source>
        <dbReference type="ARBA" id="ARBA00023027"/>
    </source>
</evidence>
<dbReference type="GO" id="GO:0016054">
    <property type="term" value="P:organic acid catabolic process"/>
    <property type="evidence" value="ECO:0007669"/>
    <property type="project" value="UniProtKB-ARBA"/>
</dbReference>
<dbReference type="SUPFAM" id="SSF51735">
    <property type="entry name" value="NAD(P)-binding Rossmann-fold domains"/>
    <property type="match status" value="1"/>
</dbReference>
<keyword evidence="2" id="KW-0560">Oxidoreductase</keyword>
<dbReference type="InterPro" id="IPR006115">
    <property type="entry name" value="6PGDH_NADP-bd"/>
</dbReference>
<keyword evidence="3" id="KW-0520">NAD</keyword>
<proteinExistence type="inferred from homology"/>
<evidence type="ECO:0000256" key="2">
    <source>
        <dbReference type="ARBA" id="ARBA00023002"/>
    </source>
</evidence>
<dbReference type="GO" id="GO:0016491">
    <property type="term" value="F:oxidoreductase activity"/>
    <property type="evidence" value="ECO:0007669"/>
    <property type="project" value="UniProtKB-KW"/>
</dbReference>
<feature type="active site" evidence="4">
    <location>
        <position position="172"/>
    </location>
</feature>
<name>A0A1C5GSZ5_9ACTN</name>
<dbReference type="Proteomes" id="UP000199360">
    <property type="component" value="Unassembled WGS sequence"/>
</dbReference>
<dbReference type="AlphaFoldDB" id="A0A1C5GSZ5"/>
<dbReference type="Gene3D" id="1.10.1040.10">
    <property type="entry name" value="N-(1-d-carboxylethyl)-l-norvaline Dehydrogenase, domain 2"/>
    <property type="match status" value="1"/>
</dbReference>
<feature type="domain" description="3-hydroxyisobutyrate dehydrogenase-like NAD-binding" evidence="6">
    <location>
        <begin position="166"/>
        <end position="283"/>
    </location>
</feature>
<dbReference type="InterPro" id="IPR029154">
    <property type="entry name" value="HIBADH-like_NADP-bd"/>
</dbReference>
<comment type="similarity">
    <text evidence="1">Belongs to the HIBADH-related family.</text>
</comment>
<dbReference type="PIRSF" id="PIRSF000103">
    <property type="entry name" value="HIBADH"/>
    <property type="match status" value="1"/>
</dbReference>
<dbReference type="Gene3D" id="3.40.50.720">
    <property type="entry name" value="NAD(P)-binding Rossmann-like Domain"/>
    <property type="match status" value="1"/>
</dbReference>
<dbReference type="OrthoDB" id="3185659at2"/>
<dbReference type="InterPro" id="IPR002204">
    <property type="entry name" value="3-OH-isobutyrate_DH-rel_CS"/>
</dbReference>
<reference evidence="8" key="1">
    <citation type="submission" date="2016-06" db="EMBL/GenBank/DDBJ databases">
        <authorList>
            <person name="Varghese N."/>
            <person name="Submissions Spin"/>
        </authorList>
    </citation>
    <scope>NUCLEOTIDE SEQUENCE [LARGE SCALE GENOMIC DNA]</scope>
    <source>
        <strain evidence="8">DSM 45647</strain>
    </source>
</reference>
<dbReference type="Pfam" id="PF03446">
    <property type="entry name" value="NAD_binding_2"/>
    <property type="match status" value="1"/>
</dbReference>
<dbReference type="InterPro" id="IPR051265">
    <property type="entry name" value="HIBADH-related_NP60_sf"/>
</dbReference>
<evidence type="ECO:0000313" key="7">
    <source>
        <dbReference type="EMBL" id="SCG36900.1"/>
    </source>
</evidence>
<dbReference type="SUPFAM" id="SSF48179">
    <property type="entry name" value="6-phosphogluconate dehydrogenase C-terminal domain-like"/>
    <property type="match status" value="1"/>
</dbReference>
<dbReference type="PANTHER" id="PTHR43580:SF2">
    <property type="entry name" value="CYTOKINE-LIKE NUCLEAR FACTOR N-PAC"/>
    <property type="match status" value="1"/>
</dbReference>
<evidence type="ECO:0000259" key="6">
    <source>
        <dbReference type="Pfam" id="PF14833"/>
    </source>
</evidence>
<dbReference type="GO" id="GO:0051287">
    <property type="term" value="F:NAD binding"/>
    <property type="evidence" value="ECO:0007669"/>
    <property type="project" value="InterPro"/>
</dbReference>
<gene>
    <name evidence="7" type="ORF">GA0070213_101518</name>
</gene>
<accession>A0A1C5GSZ5</accession>
<keyword evidence="8" id="KW-1185">Reference proteome</keyword>
<dbReference type="InterPro" id="IPR015815">
    <property type="entry name" value="HIBADH-related"/>
</dbReference>
<evidence type="ECO:0000313" key="8">
    <source>
        <dbReference type="Proteomes" id="UP000199360"/>
    </source>
</evidence>
<dbReference type="InterPro" id="IPR008927">
    <property type="entry name" value="6-PGluconate_DH-like_C_sf"/>
</dbReference>
<sequence length="287" mass="29651">MTRVAVLGLGGMGTPMAANLIRAGLDTVVWNRHPEPARALGARGAEVAADPAEAVRRADVAVTMVTDGAAVRAVATDQGMLAALPHGAVWAQMSTIGVAETERLIELVAAERPDVTLVDAPVAGSRGPAEQGRLTVLASGPAQARDRVAPVFDAVGRRTLWLGPAGAGSRLKLVNNLLLAFVNEGVAAAVALGDTLGLDRDTVRQALDGSPLVAPWAAEKLARVVRDEHGTQYSLALALKDVELALREAPAGSFPAAEALAAEWRRAADQGLGGDDLTVVTRMLGRP</sequence>
<dbReference type="RefSeq" id="WP_091056329.1">
    <property type="nucleotide sequence ID" value="NZ_FMDM01000001.1"/>
</dbReference>
<dbReference type="PROSITE" id="PS00895">
    <property type="entry name" value="3_HYDROXYISOBUT_DH"/>
    <property type="match status" value="1"/>
</dbReference>
<protein>
    <submittedName>
        <fullName evidence="7">3-hydroxyisobutyrate dehydrogenase</fullName>
    </submittedName>
</protein>
<dbReference type="STRING" id="745366.GA0070213_101518"/>